<dbReference type="GO" id="GO:0005769">
    <property type="term" value="C:early endosome"/>
    <property type="evidence" value="ECO:0007669"/>
    <property type="project" value="UniProtKB-SubCell"/>
</dbReference>
<dbReference type="EMBL" id="LEKV01005372">
    <property type="protein sequence ID" value="KVH88549.1"/>
    <property type="molecule type" value="Genomic_DNA"/>
</dbReference>
<evidence type="ECO:0000313" key="5">
    <source>
        <dbReference type="EMBL" id="KVH88549.1"/>
    </source>
</evidence>
<dbReference type="AlphaFoldDB" id="A0A103XD73"/>
<evidence type="ECO:0000313" key="6">
    <source>
        <dbReference type="Proteomes" id="UP000243975"/>
    </source>
</evidence>
<dbReference type="Pfam" id="PF05653">
    <property type="entry name" value="Mg_trans_NIPA"/>
    <property type="match status" value="1"/>
</dbReference>
<keyword evidence="3" id="KW-1133">Transmembrane helix</keyword>
<dbReference type="STRING" id="59895.A0A103XD73"/>
<keyword evidence="6" id="KW-1185">Reference proteome</keyword>
<evidence type="ECO:0000256" key="4">
    <source>
        <dbReference type="ARBA" id="ARBA00023136"/>
    </source>
</evidence>
<comment type="caution">
    <text evidence="5">The sequence shown here is derived from an EMBL/GenBank/DDBJ whole genome shotgun (WGS) entry which is preliminary data.</text>
</comment>
<dbReference type="GO" id="GO:0015095">
    <property type="term" value="F:magnesium ion transmembrane transporter activity"/>
    <property type="evidence" value="ECO:0007669"/>
    <property type="project" value="InterPro"/>
</dbReference>
<protein>
    <submittedName>
        <fullName evidence="5">Magnesium transporter NIPA</fullName>
    </submittedName>
</protein>
<evidence type="ECO:0000256" key="2">
    <source>
        <dbReference type="ARBA" id="ARBA00022692"/>
    </source>
</evidence>
<keyword evidence="2" id="KW-0812">Transmembrane</keyword>
<keyword evidence="4" id="KW-0472">Membrane</keyword>
<dbReference type="Proteomes" id="UP000243975">
    <property type="component" value="Unassembled WGS sequence"/>
</dbReference>
<accession>A0A103XD73</accession>
<evidence type="ECO:0000256" key="3">
    <source>
        <dbReference type="ARBA" id="ARBA00022989"/>
    </source>
</evidence>
<comment type="subcellular location">
    <subcellularLocation>
        <location evidence="1">Membrane</location>
        <topology evidence="1">Multi-pass membrane protein</topology>
    </subcellularLocation>
</comment>
<reference evidence="5 6" key="1">
    <citation type="journal article" date="2016" name="Sci. Rep.">
        <title>The genome sequence of the outbreeding globe artichoke constructed de novo incorporating a phase-aware low-pass sequencing strategy of F1 progeny.</title>
        <authorList>
            <person name="Scaglione D."/>
            <person name="Reyes-Chin-Wo S."/>
            <person name="Acquadro A."/>
            <person name="Froenicke L."/>
            <person name="Portis E."/>
            <person name="Beitel C."/>
            <person name="Tirone M."/>
            <person name="Mauro R."/>
            <person name="Lo Monaco A."/>
            <person name="Mauromicale G."/>
            <person name="Faccioli P."/>
            <person name="Cattivelli L."/>
            <person name="Rieseberg L."/>
            <person name="Michelmore R."/>
            <person name="Lanteri S."/>
        </authorList>
    </citation>
    <scope>NUCLEOTIDE SEQUENCE [LARGE SCALE GENOMIC DNA]</scope>
    <source>
        <strain evidence="5">2C</strain>
    </source>
</reference>
<organism evidence="5 6">
    <name type="scientific">Cynara cardunculus var. scolymus</name>
    <name type="common">Globe artichoke</name>
    <name type="synonym">Cynara scolymus</name>
    <dbReference type="NCBI Taxonomy" id="59895"/>
    <lineage>
        <taxon>Eukaryota</taxon>
        <taxon>Viridiplantae</taxon>
        <taxon>Streptophyta</taxon>
        <taxon>Embryophyta</taxon>
        <taxon>Tracheophyta</taxon>
        <taxon>Spermatophyta</taxon>
        <taxon>Magnoliopsida</taxon>
        <taxon>eudicotyledons</taxon>
        <taxon>Gunneridae</taxon>
        <taxon>Pentapetalae</taxon>
        <taxon>asterids</taxon>
        <taxon>campanulids</taxon>
        <taxon>Asterales</taxon>
        <taxon>Asteraceae</taxon>
        <taxon>Carduoideae</taxon>
        <taxon>Cardueae</taxon>
        <taxon>Carduinae</taxon>
        <taxon>Cynara</taxon>
    </lineage>
</organism>
<gene>
    <name evidence="5" type="ORF">Ccrd_026519</name>
</gene>
<proteinExistence type="predicted"/>
<dbReference type="InterPro" id="IPR008521">
    <property type="entry name" value="Mg_trans_NIPA"/>
</dbReference>
<evidence type="ECO:0000256" key="1">
    <source>
        <dbReference type="ARBA" id="ARBA00004141"/>
    </source>
</evidence>
<dbReference type="GO" id="GO:0016020">
    <property type="term" value="C:membrane"/>
    <property type="evidence" value="ECO:0007669"/>
    <property type="project" value="UniProtKB-SubCell"/>
</dbReference>
<sequence>MRWSPSIGTRWQATVGRRRLERSRQAIVGRRRWDERSRQATVVTRRRDEMNGAGRRLMKERKGNRKLRLYLNWCRMASQGWTDAYRGMSADNIKGLILALSSSLFIGASFIVKKKGLIKAGASGTRAGVSSYLLFSDDSIASFSGYCNRSSPLLDS</sequence>
<name>A0A103XD73_CYNCS</name>
<dbReference type="Gramene" id="KVH88549">
    <property type="protein sequence ID" value="KVH88549"/>
    <property type="gene ID" value="Ccrd_026519"/>
</dbReference>